<organism evidence="8 9">
    <name type="scientific">Aquimarina spongiae</name>
    <dbReference type="NCBI Taxonomy" id="570521"/>
    <lineage>
        <taxon>Bacteria</taxon>
        <taxon>Pseudomonadati</taxon>
        <taxon>Bacteroidota</taxon>
        <taxon>Flavobacteriia</taxon>
        <taxon>Flavobacteriales</taxon>
        <taxon>Flavobacteriaceae</taxon>
        <taxon>Aquimarina</taxon>
    </lineage>
</organism>
<evidence type="ECO:0000256" key="3">
    <source>
        <dbReference type="ARBA" id="ARBA00022729"/>
    </source>
</evidence>
<keyword evidence="9" id="KW-1185">Reference proteome</keyword>
<dbReference type="InterPro" id="IPR000184">
    <property type="entry name" value="Bac_surfAg_D15"/>
</dbReference>
<comment type="subcellular location">
    <subcellularLocation>
        <location evidence="1">Membrane</location>
    </subcellularLocation>
</comment>
<sequence>MKHFLTKILFITLTTIFLSSCDAVKRVPENEYLLEKNLIFVDSVKSKDRKLENQLLLQPNTPVAGIPFRLHIYNLASVDRDSSYQDWLHRKPKREQRMINFLSKKQVDRLGKGLTGINEWIKKTGEPPSILDEGKIKRSEKRLQAYYWNNGWFNIKTDYKIDKSEDKRATVSYYIKPNEPYVIDSLHTKIDSKVADSIYQIHKDKSTIVSGKQYKTLDIESERERLTSLYRNSGLFHFEKEFINFDADTVNTDHKVNLNLNIKDRPIVFGDSVARVPFKVHKVSKVNVFTDYSYQNRNKIPQDSTSYRGYNIYGFDKIKYTRKAIANSILINPGEVFRDRDRTATYNQINNLRTFKYPNIRYDMDPNDPSGTDLIANILLTPRKKYSTNVEFDVSTSTIQAFGIGFGGSLLIRNVFGGAEILEISARGSIGSSTEAVDGGERFFNISEVGTDVKLTFPKIVFPFKTTKIIPKSMTPTTNLLFGMNVQQNIGLDKQNATGIFNYQWKSSKFVSNQLDLVNVQYVRNLNTNNYFNIYNTSFNELNDIARDVLDPDSPLFFQPDTGIPDINDAVLRIPEGADGFIDQSLGANPDGDLSANQIQEIQNISERQIRLTEDNLIFGSSYTYSRNSKENLYDEDFSRFRGKIELAGNVLSTVSNLANLDKNSNDRFEVFGVEFSQYAKTELDYTKHWDLGRKNIIAFRAFGGIAIPFGNSNSIPFARSFFGGGPNDNRAWLVYDLGPGSTGGRNEFNEANLKIATNLEYRYNILGSLNGALFIDAGNIWNVFDNVEDEDAVFSDLDDIQEIAVGSGFGFRYDFEFFVIRLDVGFKTFNPSDDEDQRWFKGYNFKNAVYNFGINYPF</sequence>
<feature type="domain" description="POTRA" evidence="7">
    <location>
        <begin position="127"/>
        <end position="177"/>
    </location>
</feature>
<evidence type="ECO:0000256" key="5">
    <source>
        <dbReference type="ARBA" id="ARBA00023237"/>
    </source>
</evidence>
<name>A0A1M6L0N9_9FLAO</name>
<dbReference type="Pfam" id="PF07244">
    <property type="entry name" value="POTRA"/>
    <property type="match status" value="1"/>
</dbReference>
<dbReference type="PROSITE" id="PS51257">
    <property type="entry name" value="PROKAR_LIPOPROTEIN"/>
    <property type="match status" value="1"/>
</dbReference>
<keyword evidence="2" id="KW-0812">Transmembrane</keyword>
<dbReference type="PANTHER" id="PTHR12815:SF47">
    <property type="entry name" value="TRANSLOCATION AND ASSEMBLY MODULE SUBUNIT TAMA"/>
    <property type="match status" value="1"/>
</dbReference>
<evidence type="ECO:0000259" key="6">
    <source>
        <dbReference type="Pfam" id="PF01103"/>
    </source>
</evidence>
<keyword evidence="3" id="KW-0732">Signal</keyword>
<dbReference type="GO" id="GO:0019867">
    <property type="term" value="C:outer membrane"/>
    <property type="evidence" value="ECO:0007669"/>
    <property type="project" value="InterPro"/>
</dbReference>
<evidence type="ECO:0000256" key="4">
    <source>
        <dbReference type="ARBA" id="ARBA00023136"/>
    </source>
</evidence>
<evidence type="ECO:0000313" key="9">
    <source>
        <dbReference type="Proteomes" id="UP000184432"/>
    </source>
</evidence>
<dbReference type="EMBL" id="FQYP01000013">
    <property type="protein sequence ID" value="SHJ64694.1"/>
    <property type="molecule type" value="Genomic_DNA"/>
</dbReference>
<evidence type="ECO:0000259" key="7">
    <source>
        <dbReference type="Pfam" id="PF07244"/>
    </source>
</evidence>
<dbReference type="STRING" id="570521.SAMN04488508_11345"/>
<dbReference type="Pfam" id="PF01103">
    <property type="entry name" value="Omp85"/>
    <property type="match status" value="1"/>
</dbReference>
<dbReference type="Proteomes" id="UP000184432">
    <property type="component" value="Unassembled WGS sequence"/>
</dbReference>
<dbReference type="AlphaFoldDB" id="A0A1M6L0N9"/>
<keyword evidence="5" id="KW-0998">Cell outer membrane</keyword>
<dbReference type="PANTHER" id="PTHR12815">
    <property type="entry name" value="SORTING AND ASSEMBLY MACHINERY SAMM50 PROTEIN FAMILY MEMBER"/>
    <property type="match status" value="1"/>
</dbReference>
<gene>
    <name evidence="8" type="ORF">SAMN04488508_11345</name>
</gene>
<evidence type="ECO:0000256" key="2">
    <source>
        <dbReference type="ARBA" id="ARBA00022692"/>
    </source>
</evidence>
<reference evidence="9" key="1">
    <citation type="submission" date="2016-11" db="EMBL/GenBank/DDBJ databases">
        <authorList>
            <person name="Varghese N."/>
            <person name="Submissions S."/>
        </authorList>
    </citation>
    <scope>NUCLEOTIDE SEQUENCE [LARGE SCALE GENOMIC DNA]</scope>
    <source>
        <strain evidence="9">DSM 22623</strain>
    </source>
</reference>
<dbReference type="Gene3D" id="2.40.160.50">
    <property type="entry name" value="membrane protein fhac: a member of the omp85/tpsb transporter family"/>
    <property type="match status" value="1"/>
</dbReference>
<dbReference type="RefSeq" id="WP_073321517.1">
    <property type="nucleotide sequence ID" value="NZ_FQYP01000013.1"/>
</dbReference>
<dbReference type="OrthoDB" id="9814535at2"/>
<proteinExistence type="predicted"/>
<dbReference type="InterPro" id="IPR010827">
    <property type="entry name" value="BamA/TamA_POTRA"/>
</dbReference>
<evidence type="ECO:0000256" key="1">
    <source>
        <dbReference type="ARBA" id="ARBA00004370"/>
    </source>
</evidence>
<keyword evidence="4" id="KW-0472">Membrane</keyword>
<accession>A0A1M6L0N9</accession>
<dbReference type="InterPro" id="IPR039910">
    <property type="entry name" value="D15-like"/>
</dbReference>
<protein>
    <submittedName>
        <fullName evidence="8">Outer membrane protein assembly factor BamA</fullName>
    </submittedName>
</protein>
<feature type="domain" description="Bacterial surface antigen (D15)" evidence="6">
    <location>
        <begin position="673"/>
        <end position="840"/>
    </location>
</feature>
<evidence type="ECO:0000313" key="8">
    <source>
        <dbReference type="EMBL" id="SHJ64694.1"/>
    </source>
</evidence>